<dbReference type="Pfam" id="PF07766">
    <property type="entry name" value="LETM1_RBD"/>
    <property type="match status" value="1"/>
</dbReference>
<evidence type="ECO:0000256" key="1">
    <source>
        <dbReference type="SAM" id="MobiDB-lite"/>
    </source>
</evidence>
<feature type="domain" description="Letm1 RBD" evidence="3">
    <location>
        <begin position="239"/>
        <end position="303"/>
    </location>
</feature>
<keyword evidence="5" id="KW-1185">Reference proteome</keyword>
<name>A0A8J2SXN8_9STRA</name>
<dbReference type="EMBL" id="CAKKNE010000006">
    <property type="protein sequence ID" value="CAH0378496.1"/>
    <property type="molecule type" value="Genomic_DNA"/>
</dbReference>
<evidence type="ECO:0000313" key="5">
    <source>
        <dbReference type="Proteomes" id="UP000789595"/>
    </source>
</evidence>
<feature type="region of interest" description="Disordered" evidence="1">
    <location>
        <begin position="1"/>
        <end position="34"/>
    </location>
</feature>
<dbReference type="GO" id="GO:0043022">
    <property type="term" value="F:ribosome binding"/>
    <property type="evidence" value="ECO:0007669"/>
    <property type="project" value="InterPro"/>
</dbReference>
<evidence type="ECO:0000256" key="2">
    <source>
        <dbReference type="SAM" id="Phobius"/>
    </source>
</evidence>
<keyword evidence="2" id="KW-1133">Transmembrane helix</keyword>
<accession>A0A8J2SXN8</accession>
<dbReference type="AlphaFoldDB" id="A0A8J2SXN8"/>
<feature type="compositionally biased region" description="Basic and acidic residues" evidence="1">
    <location>
        <begin position="576"/>
        <end position="585"/>
    </location>
</feature>
<organism evidence="4 5">
    <name type="scientific">Pelagomonas calceolata</name>
    <dbReference type="NCBI Taxonomy" id="35677"/>
    <lineage>
        <taxon>Eukaryota</taxon>
        <taxon>Sar</taxon>
        <taxon>Stramenopiles</taxon>
        <taxon>Ochrophyta</taxon>
        <taxon>Pelagophyceae</taxon>
        <taxon>Pelagomonadales</taxon>
        <taxon>Pelagomonadaceae</taxon>
        <taxon>Pelagomonas</taxon>
    </lineage>
</organism>
<protein>
    <recommendedName>
        <fullName evidence="3">Letm1 RBD domain-containing protein</fullName>
    </recommendedName>
</protein>
<feature type="compositionally biased region" description="Pro residues" evidence="1">
    <location>
        <begin position="340"/>
        <end position="353"/>
    </location>
</feature>
<dbReference type="Proteomes" id="UP000789595">
    <property type="component" value="Unassembled WGS sequence"/>
</dbReference>
<feature type="transmembrane region" description="Helical" evidence="2">
    <location>
        <begin position="542"/>
        <end position="567"/>
    </location>
</feature>
<proteinExistence type="predicted"/>
<keyword evidence="2" id="KW-0812">Transmembrane</keyword>
<feature type="region of interest" description="Disordered" evidence="1">
    <location>
        <begin position="336"/>
        <end position="361"/>
    </location>
</feature>
<keyword evidence="2" id="KW-0472">Membrane</keyword>
<evidence type="ECO:0000259" key="3">
    <source>
        <dbReference type="Pfam" id="PF07766"/>
    </source>
</evidence>
<feature type="region of interest" description="Disordered" evidence="1">
    <location>
        <begin position="574"/>
        <end position="596"/>
    </location>
</feature>
<reference evidence="4" key="1">
    <citation type="submission" date="2021-11" db="EMBL/GenBank/DDBJ databases">
        <authorList>
            <consortium name="Genoscope - CEA"/>
            <person name="William W."/>
        </authorList>
    </citation>
    <scope>NUCLEOTIDE SEQUENCE</scope>
</reference>
<sequence length="642" mass="70165">MLGDLTMARRHGHAPLPPDSSFPRRPSHESFGKGHAPARGLLATVLAAVKGVLQTTVCTIRRPKESCSSLRRFYKQFKGGATRLWADGRVAWRHRKLDERDRCRLLDWRTARIARRAPWEVLHVLWLVFNPMPPPLGFFCIAAAYRWPRMLLSPQFHEPEQKARFARDDDRQRAEARAMLRGGQLASALVAASLCVNDEAALRAQFRGPLAWSRFDARDRAALLMLADPAPRCCPCSVLSSRRLAARAAELREDDQLLRPALLSLKSAELHACAAERALVVDAAGDAALRMALERWLDMRARVGAAPDHAPFVLALLADAGGVALAVVILTAADPTLRPSTPPTRPPTAPSPRPTSSTPQPTDLIRIIEQDVQSAPYGLPSNTCAAFQVSFEGGSDKKFRVEITDSERGLNYVAAGLAYYNKNEVYGDPFTLAKCDSDFDYDAQSPQPQCWGPDSSAVDVSGYKDRADCSGDVDAFVKDLGDDVVTTFAFRASTNAKCRTSSGDYYLYVYAQRRTSVSFLVTSAKSSCGGNNKKAEKVSLTLLAILLPIAFCIAIIVCVAYCGWATWENCKPSNHRPTEYPEHPPEGYGQEPVFDTPATGQLDQPVSAGYGHGGNWASATPVASAPPVEQSTGWTPAQHVYK</sequence>
<comment type="caution">
    <text evidence="4">The sequence shown here is derived from an EMBL/GenBank/DDBJ whole genome shotgun (WGS) entry which is preliminary data.</text>
</comment>
<gene>
    <name evidence="4" type="ORF">PECAL_6P00850</name>
</gene>
<evidence type="ECO:0000313" key="4">
    <source>
        <dbReference type="EMBL" id="CAH0378496.1"/>
    </source>
</evidence>
<feature type="region of interest" description="Disordered" evidence="1">
    <location>
        <begin position="621"/>
        <end position="642"/>
    </location>
</feature>
<dbReference type="InterPro" id="IPR033122">
    <property type="entry name" value="LETM1-like_RBD"/>
</dbReference>